<evidence type="ECO:0000313" key="2">
    <source>
        <dbReference type="EMBL" id="MCW0484712.1"/>
    </source>
</evidence>
<dbReference type="Gene3D" id="1.10.3210.10">
    <property type="entry name" value="Hypothetical protein af1432"/>
    <property type="match status" value="1"/>
</dbReference>
<dbReference type="RefSeq" id="WP_282593303.1">
    <property type="nucleotide sequence ID" value="NZ_JAPAAF010000047.1"/>
</dbReference>
<dbReference type="Proteomes" id="UP001163821">
    <property type="component" value="Unassembled WGS sequence"/>
</dbReference>
<protein>
    <submittedName>
        <fullName evidence="2">HD domain-containing protein</fullName>
    </submittedName>
</protein>
<accession>A0AA42CB39</accession>
<comment type="caution">
    <text evidence="2">The sequence shown here is derived from an EMBL/GenBank/DDBJ whole genome shotgun (WGS) entry which is preliminary data.</text>
</comment>
<keyword evidence="3" id="KW-1185">Reference proteome</keyword>
<evidence type="ECO:0000259" key="1">
    <source>
        <dbReference type="Pfam" id="PF01966"/>
    </source>
</evidence>
<feature type="domain" description="HD" evidence="1">
    <location>
        <begin position="20"/>
        <end position="110"/>
    </location>
</feature>
<dbReference type="AlphaFoldDB" id="A0AA42CB39"/>
<proteinExistence type="predicted"/>
<name>A0AA42CB39_9BACT</name>
<dbReference type="EMBL" id="JAPAAF010000047">
    <property type="protein sequence ID" value="MCW0484712.1"/>
    <property type="molecule type" value="Genomic_DNA"/>
</dbReference>
<dbReference type="CDD" id="cd00077">
    <property type="entry name" value="HDc"/>
    <property type="match status" value="1"/>
</dbReference>
<sequence length="164" mass="18698">MIVTKTLMRMVEFFGADVRRINHALKVHSFARLIANQENITGTELNIIELSAILHDIGIPAAVQKYQSSAGKYQEIEGPPIAREMLMHLGASPETIYRICYLIGNHHSYTKIDGIDFQILVEADFLVNIFEDKMNAATVSVIRQKYFKTRTGVRLLEQIYMPEK</sequence>
<evidence type="ECO:0000313" key="3">
    <source>
        <dbReference type="Proteomes" id="UP001163821"/>
    </source>
</evidence>
<reference evidence="2" key="1">
    <citation type="submission" date="2022-10" db="EMBL/GenBank/DDBJ databases">
        <title>Gaoshiqiia sediminis gen. nov., sp. nov., isolated from coastal sediment.</title>
        <authorList>
            <person name="Yu W.X."/>
            <person name="Mu D.S."/>
            <person name="Du J.Z."/>
            <person name="Liang Y.Q."/>
        </authorList>
    </citation>
    <scope>NUCLEOTIDE SEQUENCE</scope>
    <source>
        <strain evidence="2">A06</strain>
    </source>
</reference>
<dbReference type="InterPro" id="IPR003607">
    <property type="entry name" value="HD/PDEase_dom"/>
</dbReference>
<organism evidence="2 3">
    <name type="scientific">Gaoshiqia sediminis</name>
    <dbReference type="NCBI Taxonomy" id="2986998"/>
    <lineage>
        <taxon>Bacteria</taxon>
        <taxon>Pseudomonadati</taxon>
        <taxon>Bacteroidota</taxon>
        <taxon>Bacteroidia</taxon>
        <taxon>Marinilabiliales</taxon>
        <taxon>Prolixibacteraceae</taxon>
        <taxon>Gaoshiqia</taxon>
    </lineage>
</organism>
<dbReference type="Pfam" id="PF01966">
    <property type="entry name" value="HD"/>
    <property type="match status" value="1"/>
</dbReference>
<dbReference type="InterPro" id="IPR006674">
    <property type="entry name" value="HD_domain"/>
</dbReference>
<gene>
    <name evidence="2" type="ORF">N2K84_18405</name>
</gene>
<dbReference type="SUPFAM" id="SSF109604">
    <property type="entry name" value="HD-domain/PDEase-like"/>
    <property type="match status" value="1"/>
</dbReference>